<reference evidence="2" key="1">
    <citation type="submission" date="2023-03" db="EMBL/GenBank/DDBJ databases">
        <title>Massive genome expansion in bonnet fungi (Mycena s.s.) driven by repeated elements and novel gene families across ecological guilds.</title>
        <authorList>
            <consortium name="Lawrence Berkeley National Laboratory"/>
            <person name="Harder C.B."/>
            <person name="Miyauchi S."/>
            <person name="Viragh M."/>
            <person name="Kuo A."/>
            <person name="Thoen E."/>
            <person name="Andreopoulos B."/>
            <person name="Lu D."/>
            <person name="Skrede I."/>
            <person name="Drula E."/>
            <person name="Henrissat B."/>
            <person name="Morin E."/>
            <person name="Kohler A."/>
            <person name="Barry K."/>
            <person name="LaButti K."/>
            <person name="Morin E."/>
            <person name="Salamov A."/>
            <person name="Lipzen A."/>
            <person name="Mereny Z."/>
            <person name="Hegedus B."/>
            <person name="Baldrian P."/>
            <person name="Stursova M."/>
            <person name="Weitz H."/>
            <person name="Taylor A."/>
            <person name="Grigoriev I.V."/>
            <person name="Nagy L.G."/>
            <person name="Martin F."/>
            <person name="Kauserud H."/>
        </authorList>
    </citation>
    <scope>NUCLEOTIDE SEQUENCE</scope>
    <source>
        <strain evidence="2">CBHHK188m</strain>
    </source>
</reference>
<gene>
    <name evidence="2" type="ORF">DFH07DRAFT_945077</name>
</gene>
<proteinExistence type="predicted"/>
<evidence type="ECO:0000313" key="3">
    <source>
        <dbReference type="Proteomes" id="UP001215280"/>
    </source>
</evidence>
<evidence type="ECO:0000256" key="1">
    <source>
        <dbReference type="SAM" id="MobiDB-lite"/>
    </source>
</evidence>
<feature type="compositionally biased region" description="Polar residues" evidence="1">
    <location>
        <begin position="10"/>
        <end position="20"/>
    </location>
</feature>
<keyword evidence="3" id="KW-1185">Reference proteome</keyword>
<dbReference type="Proteomes" id="UP001215280">
    <property type="component" value="Unassembled WGS sequence"/>
</dbReference>
<evidence type="ECO:0000313" key="2">
    <source>
        <dbReference type="EMBL" id="KAJ7731922.1"/>
    </source>
</evidence>
<organism evidence="2 3">
    <name type="scientific">Mycena maculata</name>
    <dbReference type="NCBI Taxonomy" id="230809"/>
    <lineage>
        <taxon>Eukaryota</taxon>
        <taxon>Fungi</taxon>
        <taxon>Dikarya</taxon>
        <taxon>Basidiomycota</taxon>
        <taxon>Agaricomycotina</taxon>
        <taxon>Agaricomycetes</taxon>
        <taxon>Agaricomycetidae</taxon>
        <taxon>Agaricales</taxon>
        <taxon>Marasmiineae</taxon>
        <taxon>Mycenaceae</taxon>
        <taxon>Mycena</taxon>
    </lineage>
</organism>
<dbReference type="AlphaFoldDB" id="A0AAD7MTE1"/>
<protein>
    <submittedName>
        <fullName evidence="2">Uncharacterized protein</fullName>
    </submittedName>
</protein>
<name>A0AAD7MTE1_9AGAR</name>
<feature type="region of interest" description="Disordered" evidence="1">
    <location>
        <begin position="1"/>
        <end position="61"/>
    </location>
</feature>
<feature type="compositionally biased region" description="Polar residues" evidence="1">
    <location>
        <begin position="46"/>
        <end position="56"/>
    </location>
</feature>
<sequence>MKPRVELVQHTASGPPTQLTAPLAGGTPHRRRRRLEEWRPAAAQSLPLSPSPQTNHGRAPERLLRPGLAVPLPGLFSTSMHTLGDHVNYSRPISGGWRVDVRMESYWTFASMSSDDNNAAS</sequence>
<comment type="caution">
    <text evidence="2">The sequence shown here is derived from an EMBL/GenBank/DDBJ whole genome shotgun (WGS) entry which is preliminary data.</text>
</comment>
<accession>A0AAD7MTE1</accession>
<dbReference type="EMBL" id="JARJLG010000179">
    <property type="protein sequence ID" value="KAJ7731922.1"/>
    <property type="molecule type" value="Genomic_DNA"/>
</dbReference>